<dbReference type="AlphaFoldDB" id="A0A8J6NPL3"/>
<dbReference type="EMBL" id="JACNJH010000025">
    <property type="protein sequence ID" value="MBC8359854.1"/>
    <property type="molecule type" value="Genomic_DNA"/>
</dbReference>
<organism evidence="1 2">
    <name type="scientific">Candidatus Desulfatibia profunda</name>
    <dbReference type="NCBI Taxonomy" id="2841695"/>
    <lineage>
        <taxon>Bacteria</taxon>
        <taxon>Pseudomonadati</taxon>
        <taxon>Thermodesulfobacteriota</taxon>
        <taxon>Desulfobacteria</taxon>
        <taxon>Desulfobacterales</taxon>
        <taxon>Desulfobacterales incertae sedis</taxon>
        <taxon>Candidatus Desulfatibia</taxon>
    </lineage>
</organism>
<comment type="caution">
    <text evidence="1">The sequence shown here is derived from an EMBL/GenBank/DDBJ whole genome shotgun (WGS) entry which is preliminary data.</text>
</comment>
<evidence type="ECO:0000313" key="1">
    <source>
        <dbReference type="EMBL" id="MBC8359854.1"/>
    </source>
</evidence>
<gene>
    <name evidence="1" type="ORF">H8E23_00460</name>
</gene>
<reference evidence="1 2" key="1">
    <citation type="submission" date="2020-08" db="EMBL/GenBank/DDBJ databases">
        <title>Bridging the membrane lipid divide: bacteria of the FCB group superphylum have the potential to synthesize archaeal ether lipids.</title>
        <authorList>
            <person name="Villanueva L."/>
            <person name="Von Meijenfeldt F.A.B."/>
            <person name="Westbye A.B."/>
            <person name="Yadav S."/>
            <person name="Hopmans E.C."/>
            <person name="Dutilh B.E."/>
            <person name="Sinninghe Damste J.S."/>
        </authorList>
    </citation>
    <scope>NUCLEOTIDE SEQUENCE [LARGE SCALE GENOMIC DNA]</scope>
    <source>
        <strain evidence="1">NIOZ-UU30</strain>
    </source>
</reference>
<protein>
    <submittedName>
        <fullName evidence="1">Uncharacterized protein</fullName>
    </submittedName>
</protein>
<accession>A0A8J6NPL3</accession>
<proteinExistence type="predicted"/>
<evidence type="ECO:0000313" key="2">
    <source>
        <dbReference type="Proteomes" id="UP000603434"/>
    </source>
</evidence>
<sequence>MKTEKYLNEEELIRKAIDVLLQELGPVETARFVNLPRPKRIESVKRHRQWQKALDKDQFIKEIFG</sequence>
<name>A0A8J6NPL3_9BACT</name>
<dbReference type="Proteomes" id="UP000603434">
    <property type="component" value="Unassembled WGS sequence"/>
</dbReference>